<protein>
    <submittedName>
        <fullName evidence="1">Uncharacterized protein</fullName>
    </submittedName>
</protein>
<keyword evidence="2" id="KW-1185">Reference proteome</keyword>
<accession>A0A6A7BUA7</accession>
<proteinExistence type="predicted"/>
<evidence type="ECO:0000313" key="2">
    <source>
        <dbReference type="Proteomes" id="UP000799421"/>
    </source>
</evidence>
<sequence>MNKYYDRKTPSGSRHPLIYNHPLNRWISLLLTFPSHNFSNNPKPPFPQQVKNPIPLTRPHNSPIPKHSRKSNNRHILPFKHFPNRPPTNNAPDLVPPISQCIHPPPTKPHIPIDPHPSLCTNPHNPRHLLGIARSNPQPPPTLLSRNILPPHNLTEINPRCLHILARSIPPLFP</sequence>
<organism evidence="1 2">
    <name type="scientific">Piedraia hortae CBS 480.64</name>
    <dbReference type="NCBI Taxonomy" id="1314780"/>
    <lineage>
        <taxon>Eukaryota</taxon>
        <taxon>Fungi</taxon>
        <taxon>Dikarya</taxon>
        <taxon>Ascomycota</taxon>
        <taxon>Pezizomycotina</taxon>
        <taxon>Dothideomycetes</taxon>
        <taxon>Dothideomycetidae</taxon>
        <taxon>Capnodiales</taxon>
        <taxon>Piedraiaceae</taxon>
        <taxon>Piedraia</taxon>
    </lineage>
</organism>
<name>A0A6A7BUA7_9PEZI</name>
<gene>
    <name evidence="1" type="ORF">K470DRAFT_145549</name>
</gene>
<dbReference type="EMBL" id="MU006018">
    <property type="protein sequence ID" value="KAF2858078.1"/>
    <property type="molecule type" value="Genomic_DNA"/>
</dbReference>
<dbReference type="Proteomes" id="UP000799421">
    <property type="component" value="Unassembled WGS sequence"/>
</dbReference>
<reference evidence="1" key="1">
    <citation type="journal article" date="2020" name="Stud. Mycol.">
        <title>101 Dothideomycetes genomes: a test case for predicting lifestyles and emergence of pathogens.</title>
        <authorList>
            <person name="Haridas S."/>
            <person name="Albert R."/>
            <person name="Binder M."/>
            <person name="Bloem J."/>
            <person name="Labutti K."/>
            <person name="Salamov A."/>
            <person name="Andreopoulos B."/>
            <person name="Baker S."/>
            <person name="Barry K."/>
            <person name="Bills G."/>
            <person name="Bluhm B."/>
            <person name="Cannon C."/>
            <person name="Castanera R."/>
            <person name="Culley D."/>
            <person name="Daum C."/>
            <person name="Ezra D."/>
            <person name="Gonzalez J."/>
            <person name="Henrissat B."/>
            <person name="Kuo A."/>
            <person name="Liang C."/>
            <person name="Lipzen A."/>
            <person name="Lutzoni F."/>
            <person name="Magnuson J."/>
            <person name="Mondo S."/>
            <person name="Nolan M."/>
            <person name="Ohm R."/>
            <person name="Pangilinan J."/>
            <person name="Park H.-J."/>
            <person name="Ramirez L."/>
            <person name="Alfaro M."/>
            <person name="Sun H."/>
            <person name="Tritt A."/>
            <person name="Yoshinaga Y."/>
            <person name="Zwiers L.-H."/>
            <person name="Turgeon B."/>
            <person name="Goodwin S."/>
            <person name="Spatafora J."/>
            <person name="Crous P."/>
            <person name="Grigoriev I."/>
        </authorList>
    </citation>
    <scope>NUCLEOTIDE SEQUENCE</scope>
    <source>
        <strain evidence="1">CBS 480.64</strain>
    </source>
</reference>
<dbReference type="AlphaFoldDB" id="A0A6A7BUA7"/>
<evidence type="ECO:0000313" key="1">
    <source>
        <dbReference type="EMBL" id="KAF2858078.1"/>
    </source>
</evidence>